<organism evidence="1 2">
    <name type="scientific">Apatococcus fuscideae</name>
    <dbReference type="NCBI Taxonomy" id="2026836"/>
    <lineage>
        <taxon>Eukaryota</taxon>
        <taxon>Viridiplantae</taxon>
        <taxon>Chlorophyta</taxon>
        <taxon>core chlorophytes</taxon>
        <taxon>Trebouxiophyceae</taxon>
        <taxon>Chlorellales</taxon>
        <taxon>Chlorellaceae</taxon>
        <taxon>Apatococcus</taxon>
    </lineage>
</organism>
<protein>
    <submittedName>
        <fullName evidence="1">Uncharacterized protein</fullName>
    </submittedName>
</protein>
<sequence length="17" mass="1772">LDYATAAGYNGQAACWP</sequence>
<dbReference type="EMBL" id="JALJOV010000145">
    <property type="protein sequence ID" value="KAK9866634.1"/>
    <property type="molecule type" value="Genomic_DNA"/>
</dbReference>
<dbReference type="AlphaFoldDB" id="A0AAW1TCJ7"/>
<gene>
    <name evidence="1" type="ORF">WJX84_002128</name>
</gene>
<reference evidence="1 2" key="1">
    <citation type="journal article" date="2024" name="Nat. Commun.">
        <title>Phylogenomics reveals the evolutionary origins of lichenization in chlorophyte algae.</title>
        <authorList>
            <person name="Puginier C."/>
            <person name="Libourel C."/>
            <person name="Otte J."/>
            <person name="Skaloud P."/>
            <person name="Haon M."/>
            <person name="Grisel S."/>
            <person name="Petersen M."/>
            <person name="Berrin J.G."/>
            <person name="Delaux P.M."/>
            <person name="Dal Grande F."/>
            <person name="Keller J."/>
        </authorList>
    </citation>
    <scope>NUCLEOTIDE SEQUENCE [LARGE SCALE GENOMIC DNA]</scope>
    <source>
        <strain evidence="1 2">SAG 2523</strain>
    </source>
</reference>
<dbReference type="Proteomes" id="UP001485043">
    <property type="component" value="Unassembled WGS sequence"/>
</dbReference>
<evidence type="ECO:0000313" key="2">
    <source>
        <dbReference type="Proteomes" id="UP001485043"/>
    </source>
</evidence>
<keyword evidence="2" id="KW-1185">Reference proteome</keyword>
<name>A0AAW1TCJ7_9CHLO</name>
<comment type="caution">
    <text evidence="1">The sequence shown here is derived from an EMBL/GenBank/DDBJ whole genome shotgun (WGS) entry which is preliminary data.</text>
</comment>
<accession>A0AAW1TCJ7</accession>
<proteinExistence type="predicted"/>
<feature type="non-terminal residue" evidence="1">
    <location>
        <position position="1"/>
    </location>
</feature>
<evidence type="ECO:0000313" key="1">
    <source>
        <dbReference type="EMBL" id="KAK9866634.1"/>
    </source>
</evidence>